<organism evidence="4 5">
    <name type="scientific">Pseudomonas zeae</name>
    <dbReference type="NCBI Taxonomy" id="2745510"/>
    <lineage>
        <taxon>Bacteria</taxon>
        <taxon>Pseudomonadati</taxon>
        <taxon>Pseudomonadota</taxon>
        <taxon>Gammaproteobacteria</taxon>
        <taxon>Pseudomonadales</taxon>
        <taxon>Pseudomonadaceae</taxon>
        <taxon>Pseudomonas</taxon>
    </lineage>
</organism>
<keyword evidence="1 4" id="KW-0489">Methyltransferase</keyword>
<evidence type="ECO:0000313" key="5">
    <source>
        <dbReference type="Proteomes" id="UP000627092"/>
    </source>
</evidence>
<evidence type="ECO:0000259" key="3">
    <source>
        <dbReference type="Pfam" id="PF13649"/>
    </source>
</evidence>
<dbReference type="Gene3D" id="3.40.50.150">
    <property type="entry name" value="Vaccinia Virus protein VP39"/>
    <property type="match status" value="1"/>
</dbReference>
<name>A0A9E6NJX6_9PSED</name>
<dbReference type="PANTHER" id="PTHR43861">
    <property type="entry name" value="TRANS-ACONITATE 2-METHYLTRANSFERASE-RELATED"/>
    <property type="match status" value="1"/>
</dbReference>
<dbReference type="PANTHER" id="PTHR43861:SF1">
    <property type="entry name" value="TRANS-ACONITATE 2-METHYLTRANSFERASE"/>
    <property type="match status" value="1"/>
</dbReference>
<evidence type="ECO:0000256" key="1">
    <source>
        <dbReference type="ARBA" id="ARBA00022603"/>
    </source>
</evidence>
<evidence type="ECO:0000313" key="4">
    <source>
        <dbReference type="EMBL" id="QXI09167.1"/>
    </source>
</evidence>
<dbReference type="RefSeq" id="WP_186623136.1">
    <property type="nucleotide sequence ID" value="NZ_CP077090.1"/>
</dbReference>
<dbReference type="SUPFAM" id="SSF53335">
    <property type="entry name" value="S-adenosyl-L-methionine-dependent methyltransferases"/>
    <property type="match status" value="1"/>
</dbReference>
<keyword evidence="2" id="KW-0808">Transferase</keyword>
<gene>
    <name evidence="4" type="ORF">HU754_014995</name>
</gene>
<dbReference type="Pfam" id="PF13649">
    <property type="entry name" value="Methyltransf_25"/>
    <property type="match status" value="1"/>
</dbReference>
<dbReference type="Proteomes" id="UP000627092">
    <property type="component" value="Chromosome"/>
</dbReference>
<feature type="domain" description="Methyltransferase" evidence="3">
    <location>
        <begin position="44"/>
        <end position="132"/>
    </location>
</feature>
<protein>
    <submittedName>
        <fullName evidence="4">Class I SAM-dependent methyltransferase</fullName>
    </submittedName>
</protein>
<dbReference type="InterPro" id="IPR041698">
    <property type="entry name" value="Methyltransf_25"/>
</dbReference>
<dbReference type="EMBL" id="CP077090">
    <property type="protein sequence ID" value="QXI09167.1"/>
    <property type="molecule type" value="Genomic_DNA"/>
</dbReference>
<dbReference type="KEGG" id="pze:HU754_014995"/>
<dbReference type="GO" id="GO:0032259">
    <property type="term" value="P:methylation"/>
    <property type="evidence" value="ECO:0007669"/>
    <property type="project" value="UniProtKB-KW"/>
</dbReference>
<dbReference type="AlphaFoldDB" id="A0A9E6NJX6"/>
<reference evidence="4" key="2">
    <citation type="journal article" date="2021" name="Microorganisms">
        <title>The Ever-Expanding Pseudomonas Genus: Description of 43 New Species and Partition of the Pseudomonas putida Group.</title>
        <authorList>
            <person name="Girard L."/>
            <person name="Lood C."/>
            <person name="Hofte M."/>
            <person name="Vandamme P."/>
            <person name="Rokni-Zadeh H."/>
            <person name="van Noort V."/>
            <person name="Lavigne R."/>
            <person name="De Mot R."/>
        </authorList>
    </citation>
    <scope>NUCLEOTIDE SEQUENCE</scope>
    <source>
        <strain evidence="4">OE 48.2</strain>
    </source>
</reference>
<dbReference type="InterPro" id="IPR029063">
    <property type="entry name" value="SAM-dependent_MTases_sf"/>
</dbReference>
<proteinExistence type="predicted"/>
<dbReference type="CDD" id="cd02440">
    <property type="entry name" value="AdoMet_MTases"/>
    <property type="match status" value="1"/>
</dbReference>
<reference evidence="4" key="1">
    <citation type="journal article" date="2020" name="Microorganisms">
        <title>Reliable Identification of Environmental Pseudomonas Isolates Using the rpoD Gene.</title>
        <authorList>
            <consortium name="The Broad Institute Genome Sequencing Platform"/>
            <person name="Girard L."/>
            <person name="Lood C."/>
            <person name="Rokni-Zadeh H."/>
            <person name="van Noort V."/>
            <person name="Lavigne R."/>
            <person name="De Mot R."/>
        </authorList>
    </citation>
    <scope>NUCLEOTIDE SEQUENCE</scope>
    <source>
        <strain evidence="4">OE 48.2</strain>
    </source>
</reference>
<accession>A0A9E6NJX6</accession>
<dbReference type="GO" id="GO:0008168">
    <property type="term" value="F:methyltransferase activity"/>
    <property type="evidence" value="ECO:0007669"/>
    <property type="project" value="UniProtKB-KW"/>
</dbReference>
<evidence type="ECO:0000256" key="2">
    <source>
        <dbReference type="ARBA" id="ARBA00022679"/>
    </source>
</evidence>
<sequence length="198" mass="22041">MKADPQTIEYYDSFAKPYDLKTFQLELTDQWNSFASMLNVGAKILDVGCGTGRDIKHFQNLGFLVDGIEPSRKMAAIARSKTNATIFNMAAEDINFIDSYDGIWACASLVHIQKALFVNTLKAILKALKSGGYLYISLKEGEGQTRLNDGRLFSYFTKSDLHEIVSTLTNSSIIKSWTTSDSAGRGDISWINMIIQKS</sequence>